<reference evidence="1 2" key="1">
    <citation type="submission" date="2015-01" db="EMBL/GenBank/DDBJ databases">
        <title>Evolution of Trichinella species and genotypes.</title>
        <authorList>
            <person name="Korhonen P.K."/>
            <person name="Edoardo P."/>
            <person name="Giuseppe L.R."/>
            <person name="Gasser R.B."/>
        </authorList>
    </citation>
    <scope>NUCLEOTIDE SEQUENCE [LARGE SCALE GENOMIC DNA]</scope>
    <source>
        <strain evidence="1">ISS1980</strain>
    </source>
</reference>
<gene>
    <name evidence="1" type="ORF">T10_7630</name>
</gene>
<name>A0A0V1MU32_9BILA</name>
<dbReference type="AlphaFoldDB" id="A0A0V1MU32"/>
<comment type="caution">
    <text evidence="1">The sequence shown here is derived from an EMBL/GenBank/DDBJ whole genome shotgun (WGS) entry which is preliminary data.</text>
</comment>
<evidence type="ECO:0000313" key="1">
    <source>
        <dbReference type="EMBL" id="KRZ75075.1"/>
    </source>
</evidence>
<accession>A0A0V1MU32</accession>
<sequence>MERKQALLTGSVIDVLFVGYIVESALERKLMKLCLELKRLARKDMLVCMALTNRLFKKKQPFSCTVAELHSVALLTPDSLLLRFSVLLHGRMVTLKKETAIFRRLLSVLMIIGKVE</sequence>
<dbReference type="Proteomes" id="UP000054843">
    <property type="component" value="Unassembled WGS sequence"/>
</dbReference>
<evidence type="ECO:0000313" key="2">
    <source>
        <dbReference type="Proteomes" id="UP000054843"/>
    </source>
</evidence>
<protein>
    <submittedName>
        <fullName evidence="1">Uncharacterized protein</fullName>
    </submittedName>
</protein>
<proteinExistence type="predicted"/>
<organism evidence="1 2">
    <name type="scientific">Trichinella papuae</name>
    <dbReference type="NCBI Taxonomy" id="268474"/>
    <lineage>
        <taxon>Eukaryota</taxon>
        <taxon>Metazoa</taxon>
        <taxon>Ecdysozoa</taxon>
        <taxon>Nematoda</taxon>
        <taxon>Enoplea</taxon>
        <taxon>Dorylaimia</taxon>
        <taxon>Trichinellida</taxon>
        <taxon>Trichinellidae</taxon>
        <taxon>Trichinella</taxon>
    </lineage>
</organism>
<keyword evidence="2" id="KW-1185">Reference proteome</keyword>
<dbReference type="EMBL" id="JYDO01000042">
    <property type="protein sequence ID" value="KRZ75075.1"/>
    <property type="molecule type" value="Genomic_DNA"/>
</dbReference>